<evidence type="ECO:0000256" key="4">
    <source>
        <dbReference type="ARBA" id="ARBA00022679"/>
    </source>
</evidence>
<dbReference type="EC" id="2.5.1.75" evidence="10"/>
<feature type="site" description="Interaction with substrate tRNA" evidence="10">
    <location>
        <position position="124"/>
    </location>
</feature>
<comment type="catalytic activity">
    <reaction evidence="9 10 11">
        <text>adenosine(37) in tRNA + dimethylallyl diphosphate = N(6)-dimethylallyladenosine(37) in tRNA + diphosphate</text>
        <dbReference type="Rhea" id="RHEA:26482"/>
        <dbReference type="Rhea" id="RHEA-COMP:10162"/>
        <dbReference type="Rhea" id="RHEA-COMP:10375"/>
        <dbReference type="ChEBI" id="CHEBI:33019"/>
        <dbReference type="ChEBI" id="CHEBI:57623"/>
        <dbReference type="ChEBI" id="CHEBI:74411"/>
        <dbReference type="ChEBI" id="CHEBI:74415"/>
        <dbReference type="EC" id="2.5.1.75"/>
    </reaction>
</comment>
<evidence type="ECO:0000256" key="11">
    <source>
        <dbReference type="RuleBase" id="RU003783"/>
    </source>
</evidence>
<evidence type="ECO:0000256" key="3">
    <source>
        <dbReference type="ARBA" id="ARBA00005842"/>
    </source>
</evidence>
<evidence type="ECO:0000256" key="13">
    <source>
        <dbReference type="RuleBase" id="RU003785"/>
    </source>
</evidence>
<dbReference type="PANTHER" id="PTHR11088:SF60">
    <property type="entry name" value="TRNA DIMETHYLALLYLTRANSFERASE"/>
    <property type="match status" value="1"/>
</dbReference>
<keyword evidence="5 10" id="KW-0819">tRNA processing</keyword>
<feature type="binding site" evidence="10">
    <location>
        <begin position="11"/>
        <end position="16"/>
    </location>
    <ligand>
        <name>substrate</name>
    </ligand>
</feature>
<evidence type="ECO:0000256" key="1">
    <source>
        <dbReference type="ARBA" id="ARBA00001946"/>
    </source>
</evidence>
<comment type="caution">
    <text evidence="14">The sequence shown here is derived from an EMBL/GenBank/DDBJ whole genome shotgun (WGS) entry which is preliminary data.</text>
</comment>
<dbReference type="Gene3D" id="1.10.20.140">
    <property type="match status" value="1"/>
</dbReference>
<dbReference type="GO" id="GO:0052381">
    <property type="term" value="F:tRNA dimethylallyltransferase activity"/>
    <property type="evidence" value="ECO:0007669"/>
    <property type="project" value="UniProtKB-EC"/>
</dbReference>
<keyword evidence="6 10" id="KW-0547">Nucleotide-binding</keyword>
<comment type="subunit">
    <text evidence="10">Monomer.</text>
</comment>
<gene>
    <name evidence="10 14" type="primary">miaA</name>
    <name evidence="14" type="ORF">ACFP1F_00535</name>
</gene>
<feature type="binding site" evidence="10">
    <location>
        <begin position="9"/>
        <end position="16"/>
    </location>
    <ligand>
        <name>ATP</name>
        <dbReference type="ChEBI" id="CHEBI:30616"/>
    </ligand>
</feature>
<evidence type="ECO:0000256" key="7">
    <source>
        <dbReference type="ARBA" id="ARBA00022840"/>
    </source>
</evidence>
<comment type="cofactor">
    <cofactor evidence="1 10">
        <name>Mg(2+)</name>
        <dbReference type="ChEBI" id="CHEBI:18420"/>
    </cofactor>
</comment>
<name>A0ABW1URF5_9LACO</name>
<keyword evidence="7 10" id="KW-0067">ATP-binding</keyword>
<feature type="region of interest" description="Interaction with substrate tRNA" evidence="10">
    <location>
        <begin position="34"/>
        <end position="37"/>
    </location>
</feature>
<dbReference type="HAMAP" id="MF_00185">
    <property type="entry name" value="IPP_trans"/>
    <property type="match status" value="1"/>
</dbReference>
<keyword evidence="15" id="KW-1185">Reference proteome</keyword>
<dbReference type="InterPro" id="IPR018022">
    <property type="entry name" value="IPT"/>
</dbReference>
<feature type="site" description="Interaction with substrate tRNA" evidence="10">
    <location>
        <position position="100"/>
    </location>
</feature>
<protein>
    <recommendedName>
        <fullName evidence="10">tRNA dimethylallyltransferase</fullName>
        <ecNumber evidence="10">2.5.1.75</ecNumber>
    </recommendedName>
    <alternativeName>
        <fullName evidence="10">Dimethylallyl diphosphate:tRNA dimethylallyltransferase</fullName>
        <shortName evidence="10">DMAPP:tRNA dimethylallyltransferase</shortName>
        <shortName evidence="10">DMATase</shortName>
    </alternativeName>
    <alternativeName>
        <fullName evidence="10">Isopentenyl-diphosphate:tRNA isopentenyltransferase</fullName>
        <shortName evidence="10">IPP transferase</shortName>
        <shortName evidence="10">IPPT</shortName>
        <shortName evidence="10">IPTase</shortName>
    </alternativeName>
</protein>
<dbReference type="PANTHER" id="PTHR11088">
    <property type="entry name" value="TRNA DIMETHYLALLYLTRANSFERASE"/>
    <property type="match status" value="1"/>
</dbReference>
<dbReference type="Proteomes" id="UP001596186">
    <property type="component" value="Unassembled WGS sequence"/>
</dbReference>
<evidence type="ECO:0000313" key="14">
    <source>
        <dbReference type="EMBL" id="MFC6322253.1"/>
    </source>
</evidence>
<dbReference type="Gene3D" id="3.40.50.300">
    <property type="entry name" value="P-loop containing nucleotide triphosphate hydrolases"/>
    <property type="match status" value="1"/>
</dbReference>
<dbReference type="RefSeq" id="WP_125591558.1">
    <property type="nucleotide sequence ID" value="NZ_JBHSSN010000002.1"/>
</dbReference>
<sequence length="311" mass="35396">MEKIIAIVGPTAVGKSALGLKLSQKFNGEIISGDSMQIYRHLDIGTAKDSPDELRMVKHHLVDICDVNQRYTVKDFQEKAVQIIHDLDDQKKVPFVVGGTGFYLNSLVRNLNLGGESSGDDDLRQELLTLEQDNKLDVLQNILKETDLEAFNSIDISNSRRVIRAIEVYKTTGKSIVDQSNGSKWADFYIIGLTDDRAKLYDRINLRVDKMVDMGLIEEAKTVFDNRESIPQAKNGIGYKELFPYFEGISDLNSCLDEIKKNSRHFAKRQLTYFRNQMDVDWYNISEVNDYQQVISQKIEQFLGGKNDNLG</sequence>
<evidence type="ECO:0000256" key="2">
    <source>
        <dbReference type="ARBA" id="ARBA00003213"/>
    </source>
</evidence>
<dbReference type="InterPro" id="IPR027417">
    <property type="entry name" value="P-loop_NTPase"/>
</dbReference>
<evidence type="ECO:0000256" key="12">
    <source>
        <dbReference type="RuleBase" id="RU003784"/>
    </source>
</evidence>
<keyword evidence="4 10" id="KW-0808">Transferase</keyword>
<dbReference type="NCBIfam" id="TIGR00174">
    <property type="entry name" value="miaA"/>
    <property type="match status" value="1"/>
</dbReference>
<evidence type="ECO:0000313" key="15">
    <source>
        <dbReference type="Proteomes" id="UP001596186"/>
    </source>
</evidence>
<organism evidence="14 15">
    <name type="scientific">Companilactobacillus baiquanensis</name>
    <dbReference type="NCBI Taxonomy" id="2486005"/>
    <lineage>
        <taxon>Bacteria</taxon>
        <taxon>Bacillati</taxon>
        <taxon>Bacillota</taxon>
        <taxon>Bacilli</taxon>
        <taxon>Lactobacillales</taxon>
        <taxon>Lactobacillaceae</taxon>
        <taxon>Companilactobacillus</taxon>
    </lineage>
</organism>
<keyword evidence="8 10" id="KW-0460">Magnesium</keyword>
<evidence type="ECO:0000256" key="5">
    <source>
        <dbReference type="ARBA" id="ARBA00022694"/>
    </source>
</evidence>
<dbReference type="EMBL" id="JBHSSN010000002">
    <property type="protein sequence ID" value="MFC6322253.1"/>
    <property type="molecule type" value="Genomic_DNA"/>
</dbReference>
<evidence type="ECO:0000256" key="8">
    <source>
        <dbReference type="ARBA" id="ARBA00022842"/>
    </source>
</evidence>
<comment type="function">
    <text evidence="2 10 12">Catalyzes the transfer of a dimethylallyl group onto the adenine at position 37 in tRNAs that read codons beginning with uridine, leading to the formation of N6-(dimethylallyl)adenosine (i(6)A).</text>
</comment>
<dbReference type="SUPFAM" id="SSF52540">
    <property type="entry name" value="P-loop containing nucleoside triphosphate hydrolases"/>
    <property type="match status" value="2"/>
</dbReference>
<reference evidence="15" key="1">
    <citation type="journal article" date="2019" name="Int. J. Syst. Evol. Microbiol.">
        <title>The Global Catalogue of Microorganisms (GCM) 10K type strain sequencing project: providing services to taxonomists for standard genome sequencing and annotation.</title>
        <authorList>
            <consortium name="The Broad Institute Genomics Platform"/>
            <consortium name="The Broad Institute Genome Sequencing Center for Infectious Disease"/>
            <person name="Wu L."/>
            <person name="Ma J."/>
        </authorList>
    </citation>
    <scope>NUCLEOTIDE SEQUENCE [LARGE SCALE GENOMIC DNA]</scope>
    <source>
        <strain evidence="15">CCM 8895</strain>
    </source>
</reference>
<evidence type="ECO:0000256" key="6">
    <source>
        <dbReference type="ARBA" id="ARBA00022741"/>
    </source>
</evidence>
<evidence type="ECO:0000256" key="10">
    <source>
        <dbReference type="HAMAP-Rule" id="MF_00185"/>
    </source>
</evidence>
<comment type="caution">
    <text evidence="10">Lacks conserved residue(s) required for the propagation of feature annotation.</text>
</comment>
<evidence type="ECO:0000256" key="9">
    <source>
        <dbReference type="ARBA" id="ARBA00049563"/>
    </source>
</evidence>
<accession>A0ABW1URF5</accession>
<proteinExistence type="inferred from homology"/>
<comment type="similarity">
    <text evidence="3 10 13">Belongs to the IPP transferase family.</text>
</comment>
<dbReference type="InterPro" id="IPR039657">
    <property type="entry name" value="Dimethylallyltransferase"/>
</dbReference>
<dbReference type="Pfam" id="PF01715">
    <property type="entry name" value="IPPT"/>
    <property type="match status" value="1"/>
</dbReference>